<geneLocation type="plasmid" evidence="1">
    <name>pQBR57</name>
</geneLocation>
<gene>
    <name evidence="1" type="ORF">PQBR57_0038</name>
</gene>
<organism evidence="1">
    <name type="scientific">Pseudomonas fluorescens (strain SBW25)</name>
    <dbReference type="NCBI Taxonomy" id="216595"/>
    <lineage>
        <taxon>Bacteria</taxon>
        <taxon>Pseudomonadati</taxon>
        <taxon>Pseudomonadota</taxon>
        <taxon>Gammaproteobacteria</taxon>
        <taxon>Pseudomonadales</taxon>
        <taxon>Pseudomonadaceae</taxon>
        <taxon>Pseudomonas</taxon>
    </lineage>
</organism>
<proteinExistence type="predicted"/>
<reference evidence="1" key="2">
    <citation type="submission" date="2015-06" db="EMBL/GenBank/DDBJ databases">
        <title>Environmentally co-occuring mercury resistance plasmids are genetically and phenotypically diverse and confer variable context-dependent fitness effects.</title>
        <authorList>
            <person name="Hall J.P.J."/>
            <person name="Harrison E."/>
            <person name="Lilley A.K."/>
            <person name="Paterson S."/>
            <person name="Spiers A.J."/>
            <person name="Brockhurst M.A."/>
        </authorList>
    </citation>
    <scope>NUCLEOTIDE SEQUENCE [LARGE SCALE GENOMIC DNA]</scope>
    <source>
        <strain evidence="1">SBW25</strain>
        <plasmid evidence="1">pQBR57</plasmid>
    </source>
</reference>
<sequence length="237" mass="26576">MPFTGYIEPTTGRQEQYLSLAHFVYSERLARVDEQYRRYLLQMEDPELFRLEVDGVGLAGQDTEEWDAAMQQLLYAGIFMQALSNRECFGNLLSNAETLSIANCLFSQEAAQAMGQFIKDVRQPQDKLKVLFLGDCRDDLYVDNCMSVIFGKRAPQCLLALEDDGCSAGVSAYARKTLAPFSLLSASLSDEALIENIRRRCTHFFHFQGGQGAPLTERLIELLKAAGVSIKPIQSRP</sequence>
<dbReference type="AlphaFoldDB" id="A0A0G4E408"/>
<accession>A0A0G4E408</accession>
<reference evidence="1" key="1">
    <citation type="submission" date="2014-12" db="EMBL/GenBank/DDBJ databases">
        <authorList>
            <person name="Hall J."/>
        </authorList>
    </citation>
    <scope>NUCLEOTIDE SEQUENCE [LARGE SCALE GENOMIC DNA]</scope>
    <source>
        <strain evidence="1">SBW25</strain>
        <plasmid evidence="1">pQBR57</plasmid>
    </source>
</reference>
<dbReference type="EMBL" id="LN713926">
    <property type="protein sequence ID" value="CEK41991.1"/>
    <property type="molecule type" value="Genomic_DNA"/>
</dbReference>
<protein>
    <submittedName>
        <fullName evidence="1">Uncharacterized protein</fullName>
    </submittedName>
</protein>
<evidence type="ECO:0000313" key="1">
    <source>
        <dbReference type="EMBL" id="CEK41991.1"/>
    </source>
</evidence>
<name>A0A0G4E408_PSEFS</name>
<keyword evidence="1" id="KW-0614">Plasmid</keyword>